<gene>
    <name evidence="1" type="ORF">DXC81_08650</name>
</gene>
<dbReference type="Proteomes" id="UP000260943">
    <property type="component" value="Unassembled WGS sequence"/>
</dbReference>
<proteinExistence type="predicted"/>
<evidence type="ECO:0000313" key="1">
    <source>
        <dbReference type="EMBL" id="RGL08432.1"/>
    </source>
</evidence>
<accession>A0A3E4QQ47</accession>
<dbReference type="InterPro" id="IPR029044">
    <property type="entry name" value="Nucleotide-diphossugar_trans"/>
</dbReference>
<dbReference type="EMBL" id="QSRJ01000010">
    <property type="protein sequence ID" value="RGL08432.1"/>
    <property type="molecule type" value="Genomic_DNA"/>
</dbReference>
<evidence type="ECO:0008006" key="3">
    <source>
        <dbReference type="Google" id="ProtNLM"/>
    </source>
</evidence>
<organism evidence="1 2">
    <name type="scientific">Collinsella tanakaei</name>
    <dbReference type="NCBI Taxonomy" id="626935"/>
    <lineage>
        <taxon>Bacteria</taxon>
        <taxon>Bacillati</taxon>
        <taxon>Actinomycetota</taxon>
        <taxon>Coriobacteriia</taxon>
        <taxon>Coriobacteriales</taxon>
        <taxon>Coriobacteriaceae</taxon>
        <taxon>Collinsella</taxon>
    </lineage>
</organism>
<protein>
    <recommendedName>
        <fullName evidence="3">Glycosyltransferase family 2 protein</fullName>
    </recommendedName>
</protein>
<sequence length="394" mass="45085">MKPAIVIPTYWAGNHEDTLAPGAYDHSTSLTAERPELERCLASLEQVRGLPRIILLVICPLSATRDVTLRIEHILYNHPDLNVTLLTNIEASRIMDRVSELAPKIKGEAVSLRGYGAIRNMGLAAAAILGHDAVVFLDDDEVVLAPDFMEKALYALGAETRQRLPILAKSGYFYDNEGSPLADTTRAGITQRWWTKRIEFNRWMKKALAATRISRSNYVCGGCMALHARAFTRVAFDPFITRGEDLDYLFNMRLFGYDVWFDNAWVVKHLPPAGTESAPRFMQNVYRWYYERAKLTYASRQKEYNQVTSASLMPYPGPWISPGLDERVRKTSLARAVFTRERRAYWDIWRHGREDAERYAADNADQYLKFQSFWPSIMDGLWGDISLAAMLERR</sequence>
<reference evidence="1 2" key="1">
    <citation type="submission" date="2018-08" db="EMBL/GenBank/DDBJ databases">
        <title>A genome reference for cultivated species of the human gut microbiota.</title>
        <authorList>
            <person name="Zou Y."/>
            <person name="Xue W."/>
            <person name="Luo G."/>
        </authorList>
    </citation>
    <scope>NUCLEOTIDE SEQUENCE [LARGE SCALE GENOMIC DNA]</scope>
    <source>
        <strain evidence="1 2">TF08-14</strain>
    </source>
</reference>
<name>A0A3E4QQ47_9ACTN</name>
<dbReference type="AlphaFoldDB" id="A0A3E4QQ47"/>
<dbReference type="CDD" id="cd00761">
    <property type="entry name" value="Glyco_tranf_GTA_type"/>
    <property type="match status" value="1"/>
</dbReference>
<dbReference type="SUPFAM" id="SSF53448">
    <property type="entry name" value="Nucleotide-diphospho-sugar transferases"/>
    <property type="match status" value="1"/>
</dbReference>
<dbReference type="Pfam" id="PF13641">
    <property type="entry name" value="Glyco_tranf_2_3"/>
    <property type="match status" value="1"/>
</dbReference>
<evidence type="ECO:0000313" key="2">
    <source>
        <dbReference type="Proteomes" id="UP000260943"/>
    </source>
</evidence>
<dbReference type="Gene3D" id="3.90.550.10">
    <property type="entry name" value="Spore Coat Polysaccharide Biosynthesis Protein SpsA, Chain A"/>
    <property type="match status" value="1"/>
</dbReference>
<comment type="caution">
    <text evidence="1">The sequence shown here is derived from an EMBL/GenBank/DDBJ whole genome shotgun (WGS) entry which is preliminary data.</text>
</comment>
<dbReference type="RefSeq" id="WP_117680034.1">
    <property type="nucleotide sequence ID" value="NZ_CALJOO010000012.1"/>
</dbReference>